<protein>
    <submittedName>
        <fullName evidence="1">Uncharacterized protein</fullName>
    </submittedName>
</protein>
<dbReference type="EMBL" id="BPLR01000952">
    <property type="protein sequence ID" value="GIY98690.1"/>
    <property type="molecule type" value="Genomic_DNA"/>
</dbReference>
<accession>A0AAV4XWX8</accession>
<keyword evidence="2" id="KW-1185">Reference proteome</keyword>
<comment type="caution">
    <text evidence="1">The sequence shown here is derived from an EMBL/GenBank/DDBJ whole genome shotgun (WGS) entry which is preliminary data.</text>
</comment>
<sequence>MNGYSERQMDCLIVNDTRWISLPVLMVGSFVSSRLFVRDSLSARVLLQFSFILEGWEMIFHNPPDYHNRCEVNCPGGVECSVTKGLTCRLLDWEFPDDDQLFYES</sequence>
<evidence type="ECO:0000313" key="2">
    <source>
        <dbReference type="Proteomes" id="UP001054945"/>
    </source>
</evidence>
<dbReference type="Proteomes" id="UP001054945">
    <property type="component" value="Unassembled WGS sequence"/>
</dbReference>
<proteinExistence type="predicted"/>
<name>A0AAV4XWX8_CAEEX</name>
<gene>
    <name evidence="1" type="ORF">CEXT_763001</name>
</gene>
<reference evidence="1 2" key="1">
    <citation type="submission" date="2021-06" db="EMBL/GenBank/DDBJ databases">
        <title>Caerostris extrusa draft genome.</title>
        <authorList>
            <person name="Kono N."/>
            <person name="Arakawa K."/>
        </authorList>
    </citation>
    <scope>NUCLEOTIDE SEQUENCE [LARGE SCALE GENOMIC DNA]</scope>
</reference>
<evidence type="ECO:0000313" key="1">
    <source>
        <dbReference type="EMBL" id="GIY98690.1"/>
    </source>
</evidence>
<dbReference type="AlphaFoldDB" id="A0AAV4XWX8"/>
<organism evidence="1 2">
    <name type="scientific">Caerostris extrusa</name>
    <name type="common">Bark spider</name>
    <name type="synonym">Caerostris bankana</name>
    <dbReference type="NCBI Taxonomy" id="172846"/>
    <lineage>
        <taxon>Eukaryota</taxon>
        <taxon>Metazoa</taxon>
        <taxon>Ecdysozoa</taxon>
        <taxon>Arthropoda</taxon>
        <taxon>Chelicerata</taxon>
        <taxon>Arachnida</taxon>
        <taxon>Araneae</taxon>
        <taxon>Araneomorphae</taxon>
        <taxon>Entelegynae</taxon>
        <taxon>Araneoidea</taxon>
        <taxon>Araneidae</taxon>
        <taxon>Caerostris</taxon>
    </lineage>
</organism>